<evidence type="ECO:0008006" key="3">
    <source>
        <dbReference type="Google" id="ProtNLM"/>
    </source>
</evidence>
<gene>
    <name evidence="1" type="ORF">ACHAWO_002439</name>
</gene>
<dbReference type="AlphaFoldDB" id="A0ABD3QPU0"/>
<evidence type="ECO:0000313" key="2">
    <source>
        <dbReference type="Proteomes" id="UP001530400"/>
    </source>
</evidence>
<protein>
    <recommendedName>
        <fullName evidence="3">Sulfotransferase</fullName>
    </recommendedName>
</protein>
<keyword evidence="2" id="KW-1185">Reference proteome</keyword>
<proteinExistence type="predicted"/>
<comment type="caution">
    <text evidence="1">The sequence shown here is derived from an EMBL/GenBank/DDBJ whole genome shotgun (WGS) entry which is preliminary data.</text>
</comment>
<dbReference type="EMBL" id="JALLPJ020000114">
    <property type="protein sequence ID" value="KAL3802019.1"/>
    <property type="molecule type" value="Genomic_DNA"/>
</dbReference>
<organism evidence="1 2">
    <name type="scientific">Cyclotella atomus</name>
    <dbReference type="NCBI Taxonomy" id="382360"/>
    <lineage>
        <taxon>Eukaryota</taxon>
        <taxon>Sar</taxon>
        <taxon>Stramenopiles</taxon>
        <taxon>Ochrophyta</taxon>
        <taxon>Bacillariophyta</taxon>
        <taxon>Coscinodiscophyceae</taxon>
        <taxon>Thalassiosirophycidae</taxon>
        <taxon>Stephanodiscales</taxon>
        <taxon>Stephanodiscaceae</taxon>
        <taxon>Cyclotella</taxon>
    </lineage>
</organism>
<dbReference type="Proteomes" id="UP001530400">
    <property type="component" value="Unassembled WGS sequence"/>
</dbReference>
<accession>A0ABD3QPU0</accession>
<reference evidence="1 2" key="1">
    <citation type="submission" date="2024-10" db="EMBL/GenBank/DDBJ databases">
        <title>Updated reference genomes for cyclostephanoid diatoms.</title>
        <authorList>
            <person name="Roberts W.R."/>
            <person name="Alverson A.J."/>
        </authorList>
    </citation>
    <scope>NUCLEOTIDE SEQUENCE [LARGE SCALE GENOMIC DNA]</scope>
    <source>
        <strain evidence="1 2">AJA010-31</strain>
    </source>
</reference>
<name>A0ABD3QPU0_9STRA</name>
<evidence type="ECO:0000313" key="1">
    <source>
        <dbReference type="EMBL" id="KAL3802019.1"/>
    </source>
</evidence>
<sequence>MDTLFALFMGILLGTGIASIYLTNSQIIVANSPLENLMHASSSRPMNNQTNENHDTISLYNPRDEGLIDKCSNLTLPLTTNSPKECWPRLIILPSHATSGSKLFQDIWDLFGTSMSQYYEPPRKIDKLFTFDALDIYGSLDAPIPFDQPIVFQSHITQSKKLPRRQEMNDLIQKAKDEGLLRGIIRMARNPGDQLIRNAFRWGKKYKYCKDNKEKYDSEFDCFVEQSKRLCRRFGMGSKCTRCFAWYYCFRLGFMLFKYSLPGNSKTDNTYNIFHQFWSSINLGIPETTIHYERMTSKDGVTAAIESIIYFMNQNDVGYNATTLLSLLKQKVDQVKSMVKEPDYKQGTLVAQVCGIEVATKVHKKTRAYSEALGYVFDKKSGHWSLQE</sequence>